<dbReference type="HOGENOM" id="CLU_1805190_0_0_0"/>
<sequence length="151" mass="16931">MLLRCFNPRAREGRDQPRSLPSGRCRVSIHAPARGATNGAGVSWHVEQCFNPRAREGRDIGNSRSKLQIRLFQSTRPRGARHYFFDVYYISIIVSIHAPARGATCRERLQSSGMRTFQSTRPRGARLASCSSADSRTHVSIHAPARGATWR</sequence>
<protein>
    <submittedName>
        <fullName evidence="1">Uncharacterized protein</fullName>
    </submittedName>
</protein>
<dbReference type="Proteomes" id="UP000030700">
    <property type="component" value="Unassembled WGS sequence"/>
</dbReference>
<dbReference type="AntiFam" id="ANF00272">
    <property type="entry name" value="Translation of CRISPR region"/>
</dbReference>
<gene>
    <name evidence="1" type="ORF">U14_04352</name>
</gene>
<organism evidence="1">
    <name type="scientific">Candidatus Moduliflexus flocculans</name>
    <dbReference type="NCBI Taxonomy" id="1499966"/>
    <lineage>
        <taxon>Bacteria</taxon>
        <taxon>Candidatus Moduliflexota</taxon>
        <taxon>Candidatus Moduliflexia</taxon>
        <taxon>Candidatus Moduliflexales</taxon>
        <taxon>Candidatus Moduliflexaceae</taxon>
    </lineage>
</organism>
<keyword evidence="2" id="KW-1185">Reference proteome</keyword>
<name>A0A0S6W0D4_9BACT</name>
<reference evidence="1" key="1">
    <citation type="journal article" date="2015" name="PeerJ">
        <title>First genomic representation of candidate bacterial phylum KSB3 points to enhanced environmental sensing as a trigger of wastewater bulking.</title>
        <authorList>
            <person name="Sekiguchi Y."/>
            <person name="Ohashi A."/>
            <person name="Parks D.H."/>
            <person name="Yamauchi T."/>
            <person name="Tyson G.W."/>
            <person name="Hugenholtz P."/>
        </authorList>
    </citation>
    <scope>NUCLEOTIDE SEQUENCE [LARGE SCALE GENOMIC DNA]</scope>
</reference>
<dbReference type="AlphaFoldDB" id="A0A0S6W0D4"/>
<proteinExistence type="predicted"/>
<accession>A0A0S6W0D4</accession>
<dbReference type="STRING" id="1499966.U14_04352"/>
<dbReference type="AntiFam" id="ANF00008">
    <property type="entry name" value="Translation of CRISPR region"/>
</dbReference>
<evidence type="ECO:0000313" key="2">
    <source>
        <dbReference type="Proteomes" id="UP000030700"/>
    </source>
</evidence>
<dbReference type="EMBL" id="DF820459">
    <property type="protein sequence ID" value="GAK53093.1"/>
    <property type="molecule type" value="Genomic_DNA"/>
</dbReference>
<evidence type="ECO:0000313" key="1">
    <source>
        <dbReference type="EMBL" id="GAK53093.1"/>
    </source>
</evidence>